<dbReference type="AlphaFoldDB" id="A0AAD5MTG3"/>
<dbReference type="Proteomes" id="UP001196413">
    <property type="component" value="Unassembled WGS sequence"/>
</dbReference>
<comment type="caution">
    <text evidence="12">The sequence shown here is derived from an EMBL/GenBank/DDBJ whole genome shotgun (WGS) entry which is preliminary data.</text>
</comment>
<feature type="transmembrane region" description="Helical" evidence="10">
    <location>
        <begin position="324"/>
        <end position="345"/>
    </location>
</feature>
<keyword evidence="5 8" id="KW-0406">Ion transport</keyword>
<keyword evidence="13" id="KW-1185">Reference proteome</keyword>
<feature type="transmembrane region" description="Helical" evidence="10">
    <location>
        <begin position="200"/>
        <end position="220"/>
    </location>
</feature>
<comment type="similarity">
    <text evidence="8">Belongs to the two pore domain potassium channel (TC 1.A.1.8) family.</text>
</comment>
<dbReference type="EMBL" id="JAHQIW010001835">
    <property type="protein sequence ID" value="KAJ1353761.1"/>
    <property type="molecule type" value="Genomic_DNA"/>
</dbReference>
<name>A0AAD5MTG3_PARTN</name>
<keyword evidence="6 10" id="KW-0472">Membrane</keyword>
<dbReference type="GO" id="GO:0015271">
    <property type="term" value="F:outward rectifier potassium channel activity"/>
    <property type="evidence" value="ECO:0007669"/>
    <property type="project" value="TreeGrafter"/>
</dbReference>
<dbReference type="GO" id="GO:0022841">
    <property type="term" value="F:potassium ion leak channel activity"/>
    <property type="evidence" value="ECO:0007669"/>
    <property type="project" value="TreeGrafter"/>
</dbReference>
<evidence type="ECO:0000256" key="6">
    <source>
        <dbReference type="ARBA" id="ARBA00023136"/>
    </source>
</evidence>
<feature type="transmembrane region" description="Helical" evidence="10">
    <location>
        <begin position="293"/>
        <end position="312"/>
    </location>
</feature>
<feature type="transmembrane region" description="Helical" evidence="10">
    <location>
        <begin position="420"/>
        <end position="437"/>
    </location>
</feature>
<evidence type="ECO:0000256" key="9">
    <source>
        <dbReference type="SAM" id="MobiDB-lite"/>
    </source>
</evidence>
<evidence type="ECO:0000256" key="5">
    <source>
        <dbReference type="ARBA" id="ARBA00023065"/>
    </source>
</evidence>
<gene>
    <name evidence="12" type="ORF">KIN20_010480</name>
</gene>
<dbReference type="InterPro" id="IPR003280">
    <property type="entry name" value="2pore_dom_K_chnl"/>
</dbReference>
<evidence type="ECO:0000313" key="12">
    <source>
        <dbReference type="EMBL" id="KAJ1353761.1"/>
    </source>
</evidence>
<feature type="transmembrane region" description="Helical" evidence="10">
    <location>
        <begin position="444"/>
        <end position="461"/>
    </location>
</feature>
<feature type="compositionally biased region" description="Basic residues" evidence="9">
    <location>
        <begin position="92"/>
        <end position="103"/>
    </location>
</feature>
<evidence type="ECO:0000256" key="1">
    <source>
        <dbReference type="ARBA" id="ARBA00004141"/>
    </source>
</evidence>
<dbReference type="SUPFAM" id="SSF81324">
    <property type="entry name" value="Voltage-gated potassium channels"/>
    <property type="match status" value="2"/>
</dbReference>
<comment type="subcellular location">
    <subcellularLocation>
        <location evidence="1">Membrane</location>
        <topology evidence="1">Multi-pass membrane protein</topology>
    </subcellularLocation>
</comment>
<evidence type="ECO:0000256" key="8">
    <source>
        <dbReference type="RuleBase" id="RU003857"/>
    </source>
</evidence>
<feature type="domain" description="Potassium channel" evidence="11">
    <location>
        <begin position="283"/>
        <end position="351"/>
    </location>
</feature>
<dbReference type="FunFam" id="1.10.287.70:FF:000151">
    <property type="entry name" value="TWiK family of potassium channels"/>
    <property type="match status" value="1"/>
</dbReference>
<keyword evidence="2 8" id="KW-0813">Transport</keyword>
<evidence type="ECO:0000256" key="10">
    <source>
        <dbReference type="SAM" id="Phobius"/>
    </source>
</evidence>
<keyword evidence="7 8" id="KW-0407">Ion channel</keyword>
<reference evidence="12" key="1">
    <citation type="submission" date="2021-06" db="EMBL/GenBank/DDBJ databases">
        <title>Parelaphostrongylus tenuis whole genome reference sequence.</title>
        <authorList>
            <person name="Garwood T.J."/>
            <person name="Larsen P.A."/>
            <person name="Fountain-Jones N.M."/>
            <person name="Garbe J.R."/>
            <person name="Macchietto M.G."/>
            <person name="Kania S.A."/>
            <person name="Gerhold R.W."/>
            <person name="Richards J.E."/>
            <person name="Wolf T.M."/>
        </authorList>
    </citation>
    <scope>NUCLEOTIDE SEQUENCE</scope>
    <source>
        <strain evidence="12">MNPRO001-30</strain>
        <tissue evidence="12">Meninges</tissue>
    </source>
</reference>
<evidence type="ECO:0000256" key="4">
    <source>
        <dbReference type="ARBA" id="ARBA00022989"/>
    </source>
</evidence>
<dbReference type="InterPro" id="IPR013099">
    <property type="entry name" value="K_chnl_dom"/>
</dbReference>
<dbReference type="PRINTS" id="PR01333">
    <property type="entry name" value="2POREKCHANEL"/>
</dbReference>
<organism evidence="12 13">
    <name type="scientific">Parelaphostrongylus tenuis</name>
    <name type="common">Meningeal worm</name>
    <dbReference type="NCBI Taxonomy" id="148309"/>
    <lineage>
        <taxon>Eukaryota</taxon>
        <taxon>Metazoa</taxon>
        <taxon>Ecdysozoa</taxon>
        <taxon>Nematoda</taxon>
        <taxon>Chromadorea</taxon>
        <taxon>Rhabditida</taxon>
        <taxon>Rhabditina</taxon>
        <taxon>Rhabditomorpha</taxon>
        <taxon>Strongyloidea</taxon>
        <taxon>Metastrongylidae</taxon>
        <taxon>Parelaphostrongylus</taxon>
    </lineage>
</organism>
<evidence type="ECO:0000256" key="2">
    <source>
        <dbReference type="ARBA" id="ARBA00022448"/>
    </source>
</evidence>
<dbReference type="PANTHER" id="PTHR11003">
    <property type="entry name" value="POTASSIUM CHANNEL, SUBFAMILY K"/>
    <property type="match status" value="1"/>
</dbReference>
<keyword evidence="3 8" id="KW-0812">Transmembrane</keyword>
<dbReference type="Gene3D" id="1.10.287.70">
    <property type="match status" value="1"/>
</dbReference>
<feature type="transmembrane region" description="Helical" evidence="10">
    <location>
        <begin position="388"/>
        <end position="405"/>
    </location>
</feature>
<proteinExistence type="inferred from homology"/>
<accession>A0AAD5MTG3</accession>
<protein>
    <recommendedName>
        <fullName evidence="11">Potassium channel domain-containing protein</fullName>
    </recommendedName>
</protein>
<evidence type="ECO:0000256" key="3">
    <source>
        <dbReference type="ARBA" id="ARBA00022692"/>
    </source>
</evidence>
<feature type="region of interest" description="Disordered" evidence="9">
    <location>
        <begin position="1"/>
        <end position="117"/>
    </location>
</feature>
<dbReference type="GO" id="GO:0005886">
    <property type="term" value="C:plasma membrane"/>
    <property type="evidence" value="ECO:0007669"/>
    <property type="project" value="TreeGrafter"/>
</dbReference>
<dbReference type="PANTHER" id="PTHR11003:SF305">
    <property type="entry name" value="POTASSIUM CHANNEL DOMAIN-CONTAINING PROTEIN"/>
    <property type="match status" value="1"/>
</dbReference>
<dbReference type="GO" id="GO:0030322">
    <property type="term" value="P:stabilization of membrane potential"/>
    <property type="evidence" value="ECO:0007669"/>
    <property type="project" value="TreeGrafter"/>
</dbReference>
<keyword evidence="4 10" id="KW-1133">Transmembrane helix</keyword>
<evidence type="ECO:0000313" key="13">
    <source>
        <dbReference type="Proteomes" id="UP001196413"/>
    </source>
</evidence>
<dbReference type="Pfam" id="PF07885">
    <property type="entry name" value="Ion_trans_2"/>
    <property type="match status" value="2"/>
</dbReference>
<evidence type="ECO:0000256" key="7">
    <source>
        <dbReference type="ARBA" id="ARBA00023303"/>
    </source>
</evidence>
<feature type="domain" description="Potassium channel" evidence="11">
    <location>
        <begin position="396"/>
        <end position="463"/>
    </location>
</feature>
<evidence type="ECO:0000259" key="11">
    <source>
        <dbReference type="Pfam" id="PF07885"/>
    </source>
</evidence>
<sequence>MADAFSHISEESEDANSVAPEAAATQIATSTANAGSNPTPSTIKNQESKDQSSPKVQHPPEVVKGSVIPQRSGIRSISMSEGSDDHYAQRSRNLHRVHPKLDKRRSSEFPSNIDRPTEISSDEEVIERYYQKNRARASSVQSRTSDVLRKNSTRRHPIFPRHGMQPEVVMPSPKVRERKNFTKSFYWLVANHNKIGFRHICMLLLVLIYTLLGALLFYLIESNYEKNIVVIRKKALDGTILRIATEVAHKVNNPNVTVSVKLMEEYIKGAYVTLLEQESAYKGSTFYKSEDPYYNYKWTFGSAFFFAMNVYTTTGYGAIAPESVAGRSCVIVYGFLFVPLTLVVIRDLGQWALVHITKIYARLLIMFRRARGLEETKEDEMISLPIKFCLGVMFSYLMLTSLFIYEYDAVSGPPGSGMDFFHSFYFSFISMSTIGLGDIMPNNVTFAPIITVIFFFGMPIMKVVNRSTYVCLENGVFGTLTVLENRLDSCCTGVQPTDTEAQPAPHRPSIHRLPSESVEAVGDSSGEEAEADQFLNNFTIRSIATFMRSHSDVYGGDFGRVNLRRSDLLPQNTDGARSMSVSSGNH</sequence>
<feature type="compositionally biased region" description="Polar residues" evidence="9">
    <location>
        <begin position="26"/>
        <end position="45"/>
    </location>
</feature>